<dbReference type="RefSeq" id="WP_059149523.1">
    <property type="nucleotide sequence ID" value="NZ_LLZJ01000436.1"/>
</dbReference>
<comment type="caution">
    <text evidence="3">The sequence shown here is derived from an EMBL/GenBank/DDBJ whole genome shotgun (WGS) entry which is preliminary data.</text>
</comment>
<dbReference type="AlphaFoldDB" id="A0A0X3VDJ7"/>
<reference evidence="4" key="1">
    <citation type="submission" date="2015-10" db="EMBL/GenBank/DDBJ databases">
        <authorList>
            <person name="Ju K.-S."/>
            <person name="Doroghazi J.R."/>
            <person name="Metcalf W.W."/>
        </authorList>
    </citation>
    <scope>NUCLEOTIDE SEQUENCE [LARGE SCALE GENOMIC DNA]</scope>
    <source>
        <strain evidence="4">NRRL F-8817</strain>
    </source>
</reference>
<dbReference type="InterPro" id="IPR010982">
    <property type="entry name" value="Lambda_DNA-bd_dom_sf"/>
</dbReference>
<dbReference type="SMART" id="SM00530">
    <property type="entry name" value="HTH_XRE"/>
    <property type="match status" value="2"/>
</dbReference>
<feature type="region of interest" description="Disordered" evidence="1">
    <location>
        <begin position="349"/>
        <end position="378"/>
    </location>
</feature>
<feature type="domain" description="HTH cro/C1-type" evidence="2">
    <location>
        <begin position="28"/>
        <end position="75"/>
    </location>
</feature>
<name>A0A0X3VDJ7_STRVO</name>
<protein>
    <recommendedName>
        <fullName evidence="2">HTH cro/C1-type domain-containing protein</fullName>
    </recommendedName>
</protein>
<dbReference type="OrthoDB" id="4087213at2"/>
<proteinExistence type="predicted"/>
<dbReference type="Proteomes" id="UP000053413">
    <property type="component" value="Unassembled WGS sequence"/>
</dbReference>
<accession>A0A0X3VDJ7</accession>
<dbReference type="Pfam" id="PF01381">
    <property type="entry name" value="HTH_3"/>
    <property type="match status" value="1"/>
</dbReference>
<dbReference type="EMBL" id="LLZJ01000436">
    <property type="protein sequence ID" value="KUL42849.1"/>
    <property type="molecule type" value="Genomic_DNA"/>
</dbReference>
<dbReference type="PROSITE" id="PS50943">
    <property type="entry name" value="HTH_CROC1"/>
    <property type="match status" value="1"/>
</dbReference>
<dbReference type="CDD" id="cd00093">
    <property type="entry name" value="HTH_XRE"/>
    <property type="match status" value="1"/>
</dbReference>
<evidence type="ECO:0000313" key="3">
    <source>
        <dbReference type="EMBL" id="KUL42849.1"/>
    </source>
</evidence>
<dbReference type="SUPFAM" id="SSF47413">
    <property type="entry name" value="lambda repressor-like DNA-binding domains"/>
    <property type="match status" value="1"/>
</dbReference>
<evidence type="ECO:0000259" key="2">
    <source>
        <dbReference type="PROSITE" id="PS50943"/>
    </source>
</evidence>
<gene>
    <name evidence="3" type="ORF">ADL28_44550</name>
</gene>
<dbReference type="InterPro" id="IPR001387">
    <property type="entry name" value="Cro/C1-type_HTH"/>
</dbReference>
<feature type="region of interest" description="Disordered" evidence="1">
    <location>
        <begin position="416"/>
        <end position="435"/>
    </location>
</feature>
<evidence type="ECO:0000313" key="4">
    <source>
        <dbReference type="Proteomes" id="UP000053413"/>
    </source>
</evidence>
<sequence>MARGLADFDPAALSSLRTNYIGEDGVGRGLTAEQLAVMVGATKAQVLAYENGRQVPDPERIQALADALGVRPRRLMDRSRAHLWSVADLRRGCGFTAQRLVEELGISPKSYRRFEQQAIVPARRPRFLDDVAGCLGVRLPALELAIDNIPAVAQRSQRAAELTAMLAAHYVSRSGLWKGPAAEDVELLELAALYGRPPQRLRRVMTHQLGELRHMMVRIKREQVIAEYDPDLPRQQKASSAVERWEEMYERELGAIPLRLEEFHRTSQPSDAWQVLVDRHDADAWPDGSWVPSALLARTDTLTLLPPSLVTQRLFDDVPAAQLTRRGLNHLRKFRGLYAALFPGIRSPRRLSNRSSRETAGAARSPAPPPELSIQLPGRSERFAIPPLTVSKLVRQSEAKGVTDTRLSPTVVMRIGTQRPAATVDSEELTDSESP</sequence>
<organism evidence="3 4">
    <name type="scientific">Streptomyces violaceusniger</name>
    <dbReference type="NCBI Taxonomy" id="68280"/>
    <lineage>
        <taxon>Bacteria</taxon>
        <taxon>Bacillati</taxon>
        <taxon>Actinomycetota</taxon>
        <taxon>Actinomycetes</taxon>
        <taxon>Kitasatosporales</taxon>
        <taxon>Streptomycetaceae</taxon>
        <taxon>Streptomyces</taxon>
        <taxon>Streptomyces violaceusniger group</taxon>
    </lineage>
</organism>
<feature type="compositionally biased region" description="Acidic residues" evidence="1">
    <location>
        <begin position="425"/>
        <end position="435"/>
    </location>
</feature>
<dbReference type="Gene3D" id="1.10.260.40">
    <property type="entry name" value="lambda repressor-like DNA-binding domains"/>
    <property type="match status" value="1"/>
</dbReference>
<evidence type="ECO:0000256" key="1">
    <source>
        <dbReference type="SAM" id="MobiDB-lite"/>
    </source>
</evidence>
<dbReference type="GO" id="GO:0003677">
    <property type="term" value="F:DNA binding"/>
    <property type="evidence" value="ECO:0007669"/>
    <property type="project" value="InterPro"/>
</dbReference>